<evidence type="ECO:0008006" key="4">
    <source>
        <dbReference type="Google" id="ProtNLM"/>
    </source>
</evidence>
<evidence type="ECO:0000313" key="3">
    <source>
        <dbReference type="Proteomes" id="UP001066276"/>
    </source>
</evidence>
<comment type="caution">
    <text evidence="2">The sequence shown here is derived from an EMBL/GenBank/DDBJ whole genome shotgun (WGS) entry which is preliminary data.</text>
</comment>
<reference evidence="2" key="1">
    <citation type="journal article" date="2022" name="bioRxiv">
        <title>Sequencing and chromosome-scale assembly of the giantPleurodeles waltlgenome.</title>
        <authorList>
            <person name="Brown T."/>
            <person name="Elewa A."/>
            <person name="Iarovenko S."/>
            <person name="Subramanian E."/>
            <person name="Araus A.J."/>
            <person name="Petzold A."/>
            <person name="Susuki M."/>
            <person name="Suzuki K.-i.T."/>
            <person name="Hayashi T."/>
            <person name="Toyoda A."/>
            <person name="Oliveira C."/>
            <person name="Osipova E."/>
            <person name="Leigh N.D."/>
            <person name="Simon A."/>
            <person name="Yun M.H."/>
        </authorList>
    </citation>
    <scope>NUCLEOTIDE SEQUENCE</scope>
    <source>
        <strain evidence="2">20211129_DDA</strain>
        <tissue evidence="2">Liver</tissue>
    </source>
</reference>
<sequence>MSEKKPRKPRPVIREPQQSSPALPSALQQELQALRKLNASLKSLHYTTVNLNKMINSVVQNSNDLAGLNVGWKIFFTGRK</sequence>
<name>A0AAV7RNZ7_PLEWA</name>
<feature type="compositionally biased region" description="Basic residues" evidence="1">
    <location>
        <begin position="1"/>
        <end position="11"/>
    </location>
</feature>
<organism evidence="2 3">
    <name type="scientific">Pleurodeles waltl</name>
    <name type="common">Iberian ribbed newt</name>
    <dbReference type="NCBI Taxonomy" id="8319"/>
    <lineage>
        <taxon>Eukaryota</taxon>
        <taxon>Metazoa</taxon>
        <taxon>Chordata</taxon>
        <taxon>Craniata</taxon>
        <taxon>Vertebrata</taxon>
        <taxon>Euteleostomi</taxon>
        <taxon>Amphibia</taxon>
        <taxon>Batrachia</taxon>
        <taxon>Caudata</taxon>
        <taxon>Salamandroidea</taxon>
        <taxon>Salamandridae</taxon>
        <taxon>Pleurodelinae</taxon>
        <taxon>Pleurodeles</taxon>
    </lineage>
</organism>
<accession>A0AAV7RNZ7</accession>
<dbReference type="Proteomes" id="UP001066276">
    <property type="component" value="Chromosome 5"/>
</dbReference>
<protein>
    <recommendedName>
        <fullName evidence="4">DASH complex subunit DAD2</fullName>
    </recommendedName>
</protein>
<dbReference type="AlphaFoldDB" id="A0AAV7RNZ7"/>
<dbReference type="EMBL" id="JANPWB010000009">
    <property type="protein sequence ID" value="KAJ1152628.1"/>
    <property type="molecule type" value="Genomic_DNA"/>
</dbReference>
<proteinExistence type="predicted"/>
<evidence type="ECO:0000313" key="2">
    <source>
        <dbReference type="EMBL" id="KAJ1152628.1"/>
    </source>
</evidence>
<evidence type="ECO:0000256" key="1">
    <source>
        <dbReference type="SAM" id="MobiDB-lite"/>
    </source>
</evidence>
<keyword evidence="3" id="KW-1185">Reference proteome</keyword>
<feature type="region of interest" description="Disordered" evidence="1">
    <location>
        <begin position="1"/>
        <end position="24"/>
    </location>
</feature>
<gene>
    <name evidence="2" type="ORF">NDU88_005403</name>
</gene>